<gene>
    <name evidence="2" type="ORF">NDU88_004783</name>
</gene>
<keyword evidence="3" id="KW-1185">Reference proteome</keyword>
<dbReference type="Proteomes" id="UP001066276">
    <property type="component" value="Chromosome 4_1"/>
</dbReference>
<evidence type="ECO:0000313" key="2">
    <source>
        <dbReference type="EMBL" id="KAJ1172941.1"/>
    </source>
</evidence>
<protein>
    <submittedName>
        <fullName evidence="2">Uncharacterized protein</fullName>
    </submittedName>
</protein>
<dbReference type="AlphaFoldDB" id="A0AAV7T9H0"/>
<keyword evidence="1" id="KW-0472">Membrane</keyword>
<comment type="caution">
    <text evidence="2">The sequence shown here is derived from an EMBL/GenBank/DDBJ whole genome shotgun (WGS) entry which is preliminary data.</text>
</comment>
<keyword evidence="1" id="KW-0812">Transmembrane</keyword>
<proteinExistence type="predicted"/>
<accession>A0AAV7T9H0</accession>
<reference evidence="2" key="1">
    <citation type="journal article" date="2022" name="bioRxiv">
        <title>Sequencing and chromosome-scale assembly of the giantPleurodeles waltlgenome.</title>
        <authorList>
            <person name="Brown T."/>
            <person name="Elewa A."/>
            <person name="Iarovenko S."/>
            <person name="Subramanian E."/>
            <person name="Araus A.J."/>
            <person name="Petzold A."/>
            <person name="Susuki M."/>
            <person name="Suzuki K.-i.T."/>
            <person name="Hayashi T."/>
            <person name="Toyoda A."/>
            <person name="Oliveira C."/>
            <person name="Osipova E."/>
            <person name="Leigh N.D."/>
            <person name="Simon A."/>
            <person name="Yun M.H."/>
        </authorList>
    </citation>
    <scope>NUCLEOTIDE SEQUENCE</scope>
    <source>
        <strain evidence="2">20211129_DDA</strain>
        <tissue evidence="2">Liver</tissue>
    </source>
</reference>
<name>A0AAV7T9H0_PLEWA</name>
<evidence type="ECO:0000313" key="3">
    <source>
        <dbReference type="Proteomes" id="UP001066276"/>
    </source>
</evidence>
<dbReference type="EMBL" id="JANPWB010000007">
    <property type="protein sequence ID" value="KAJ1172941.1"/>
    <property type="molecule type" value="Genomic_DNA"/>
</dbReference>
<organism evidence="2 3">
    <name type="scientific">Pleurodeles waltl</name>
    <name type="common">Iberian ribbed newt</name>
    <dbReference type="NCBI Taxonomy" id="8319"/>
    <lineage>
        <taxon>Eukaryota</taxon>
        <taxon>Metazoa</taxon>
        <taxon>Chordata</taxon>
        <taxon>Craniata</taxon>
        <taxon>Vertebrata</taxon>
        <taxon>Euteleostomi</taxon>
        <taxon>Amphibia</taxon>
        <taxon>Batrachia</taxon>
        <taxon>Caudata</taxon>
        <taxon>Salamandroidea</taxon>
        <taxon>Salamandridae</taxon>
        <taxon>Pleurodelinae</taxon>
        <taxon>Pleurodeles</taxon>
    </lineage>
</organism>
<keyword evidence="1" id="KW-1133">Transmembrane helix</keyword>
<sequence>MFWANSRLVNGAQERGNTATLASRWREDSLQLWVGLTLCCSAILGTPALLAVLGGLEEGRRSIKNDSSPSVTSSGKVLYFVTAGNRTAAGIPQERNYGDPKRPCPLTTPAELQINKGRMGT</sequence>
<evidence type="ECO:0000256" key="1">
    <source>
        <dbReference type="SAM" id="Phobius"/>
    </source>
</evidence>
<feature type="transmembrane region" description="Helical" evidence="1">
    <location>
        <begin position="32"/>
        <end position="56"/>
    </location>
</feature>